<dbReference type="Pfam" id="PF11658">
    <property type="entry name" value="CBP_BcsG"/>
    <property type="match status" value="1"/>
</dbReference>
<protein>
    <submittedName>
        <fullName evidence="2">Cellulose biosynthesis protein BcsG</fullName>
        <ecNumber evidence="2">2.7.8.-</ecNumber>
    </submittedName>
</protein>
<proteinExistence type="predicted"/>
<accession>A0A8I2B1Y0</accession>
<keyword evidence="1" id="KW-0812">Transmembrane</keyword>
<sequence length="565" mass="63697">MSDVTLSPLPPALRHWRGLGLWNFYFITKLVLFWQGLINFHPLYNLALAAWLLFPVAPLWLHRGRQLLALPFAVALFYYDSWLPPFNRLLAQSSAVESFSADYMLELAGRFINWNWLAGGLTLLVVYLFLSQFIRFSLLIFSTLAVLTLWPYLQPWWSVEKPQLQAQAEQVSRGVDKAVNRADSDIRSAEQSLAATGAPPSDEVLNRTLSEFYQQQSQQFTNFPAAEALQAPFDVLILNICSLSWSDMQAVGLMEHPLWQSMDVVFDEFNSASTYSGPAMIRLLRASCGQQTNADLFAQADPRCYLFDNLQKIGFSEAWAMNHDGHFGDFVAEARKFGGLATEPMSLTNMSPVMTSFDGSPIYRDLTVLDNWWQQRLQSDKPREVLYYNTITLHDGNRTIDNRGQTSRADYKQNLTRLFDDLQAFIQKLEQSGRPVMVVIVPEHGAALTGDLMQISGMREIPSPSIVHVPVGVKLVNAKSRVSQSPMHVTQPSSYLAISQLVADLANGQAFSQDNVDVRALVQALPQTVPVVAANEGSVMLRYQGKEYLTLDRKTWTLYPQQPSR</sequence>
<dbReference type="EMBL" id="JAFNAA010000003">
    <property type="protein sequence ID" value="MBO1107411.1"/>
    <property type="molecule type" value="Genomic_DNA"/>
</dbReference>
<keyword evidence="1" id="KW-0472">Membrane</keyword>
<name>A0A8I2B1Y0_PLESH</name>
<dbReference type="AlphaFoldDB" id="A0A8I2B1Y0"/>
<dbReference type="EC" id="2.7.8.-" evidence="2"/>
<dbReference type="Proteomes" id="UP000664658">
    <property type="component" value="Unassembled WGS sequence"/>
</dbReference>
<evidence type="ECO:0000313" key="2">
    <source>
        <dbReference type="EMBL" id="MBO1107411.1"/>
    </source>
</evidence>
<feature type="transmembrane region" description="Helical" evidence="1">
    <location>
        <begin position="68"/>
        <end position="91"/>
    </location>
</feature>
<dbReference type="InterPro" id="IPR017744">
    <property type="entry name" value="BcsG"/>
</dbReference>
<feature type="transmembrane region" description="Helical" evidence="1">
    <location>
        <begin position="136"/>
        <end position="153"/>
    </location>
</feature>
<organism evidence="2 3">
    <name type="scientific">Plesiomonas shigelloides</name>
    <name type="common">Aeromonas shigelloides</name>
    <dbReference type="NCBI Taxonomy" id="703"/>
    <lineage>
        <taxon>Bacteria</taxon>
        <taxon>Pseudomonadati</taxon>
        <taxon>Pseudomonadota</taxon>
        <taxon>Gammaproteobacteria</taxon>
        <taxon>Enterobacterales</taxon>
        <taxon>Enterobacteriaceae</taxon>
        <taxon>Plesiomonas</taxon>
    </lineage>
</organism>
<comment type="caution">
    <text evidence="2">The sequence shown here is derived from an EMBL/GenBank/DDBJ whole genome shotgun (WGS) entry which is preliminary data.</text>
</comment>
<keyword evidence="1" id="KW-1133">Transmembrane helix</keyword>
<evidence type="ECO:0000256" key="1">
    <source>
        <dbReference type="SAM" id="Phobius"/>
    </source>
</evidence>
<feature type="transmembrane region" description="Helical" evidence="1">
    <location>
        <begin position="43"/>
        <end position="61"/>
    </location>
</feature>
<dbReference type="Gene3D" id="3.40.720.10">
    <property type="entry name" value="Alkaline Phosphatase, subunit A"/>
    <property type="match status" value="1"/>
</dbReference>
<dbReference type="GO" id="GO:0016740">
    <property type="term" value="F:transferase activity"/>
    <property type="evidence" value="ECO:0007669"/>
    <property type="project" value="UniProtKB-KW"/>
</dbReference>
<feature type="transmembrane region" description="Helical" evidence="1">
    <location>
        <begin position="111"/>
        <end position="129"/>
    </location>
</feature>
<keyword evidence="2" id="KW-0808">Transferase</keyword>
<evidence type="ECO:0000313" key="3">
    <source>
        <dbReference type="Proteomes" id="UP000664658"/>
    </source>
</evidence>
<reference evidence="2" key="1">
    <citation type="submission" date="2021-03" db="EMBL/GenBank/DDBJ databases">
        <title>Plesiomonas shigelloides zfcc0051, isolated from zebrafish feces.</title>
        <authorList>
            <person name="Vanderhoek Z."/>
            <person name="Gaulke C."/>
        </authorList>
    </citation>
    <scope>NUCLEOTIDE SEQUENCE</scope>
    <source>
        <strain evidence="2">Zfcc0051</strain>
    </source>
</reference>
<dbReference type="InterPro" id="IPR017850">
    <property type="entry name" value="Alkaline_phosphatase_core_sf"/>
</dbReference>
<dbReference type="RefSeq" id="WP_207541675.1">
    <property type="nucleotide sequence ID" value="NZ_JAFNAA010000003.1"/>
</dbReference>
<dbReference type="NCBIfam" id="TIGR03368">
    <property type="entry name" value="cellulose_yhjU"/>
    <property type="match status" value="1"/>
</dbReference>
<gene>
    <name evidence="2" type="primary">bcsG</name>
    <name evidence="2" type="ORF">J2R62_04095</name>
</gene>